<dbReference type="Proteomes" id="UP000693970">
    <property type="component" value="Unassembled WGS sequence"/>
</dbReference>
<name>A0A9K3M283_9STRA</name>
<evidence type="ECO:0000256" key="1">
    <source>
        <dbReference type="SAM" id="MobiDB-lite"/>
    </source>
</evidence>
<comment type="caution">
    <text evidence="2">The sequence shown here is derived from an EMBL/GenBank/DDBJ whole genome shotgun (WGS) entry which is preliminary data.</text>
</comment>
<proteinExistence type="predicted"/>
<accession>A0A9K3M283</accession>
<feature type="region of interest" description="Disordered" evidence="1">
    <location>
        <begin position="106"/>
        <end position="169"/>
    </location>
</feature>
<evidence type="ECO:0000313" key="3">
    <source>
        <dbReference type="Proteomes" id="UP000693970"/>
    </source>
</evidence>
<gene>
    <name evidence="2" type="ORF">IV203_018521</name>
</gene>
<feature type="compositionally biased region" description="Low complexity" evidence="1">
    <location>
        <begin position="141"/>
        <end position="167"/>
    </location>
</feature>
<feature type="compositionally biased region" description="Polar residues" evidence="1">
    <location>
        <begin position="49"/>
        <end position="68"/>
    </location>
</feature>
<reference evidence="2" key="2">
    <citation type="submission" date="2021-04" db="EMBL/GenBank/DDBJ databases">
        <authorList>
            <person name="Podell S."/>
        </authorList>
    </citation>
    <scope>NUCLEOTIDE SEQUENCE</scope>
    <source>
        <strain evidence="2">Hildebrandi</strain>
    </source>
</reference>
<dbReference type="AlphaFoldDB" id="A0A9K3M283"/>
<feature type="compositionally biased region" description="Polar residues" evidence="1">
    <location>
        <begin position="74"/>
        <end position="90"/>
    </location>
</feature>
<sequence>MPQTHPLHQTVQNKFVELESCIAAEIEPTFTVHQVIDQMQHLESIKLNSTTSTRNSYNRVRSRQNPRTPHTKANVASSPQQNTNQANLVTQSKKFRPVKCWGCGHSHNLRDCPTTTDDQKQAIYKQKRKEKQQRSNGSPTNNNKQHANKAAASKPEESTTTETPPTTNISANKVIKMPRRRGTNFAAPAKHFSGMTTTVTPKRTPNVKAFRTLTCATIKELITLLNNWLLDSGCTAHMSNNRDDFILRHYG</sequence>
<organism evidence="2 3">
    <name type="scientific">Nitzschia inconspicua</name>
    <dbReference type="NCBI Taxonomy" id="303405"/>
    <lineage>
        <taxon>Eukaryota</taxon>
        <taxon>Sar</taxon>
        <taxon>Stramenopiles</taxon>
        <taxon>Ochrophyta</taxon>
        <taxon>Bacillariophyta</taxon>
        <taxon>Bacillariophyceae</taxon>
        <taxon>Bacillariophycidae</taxon>
        <taxon>Bacillariales</taxon>
        <taxon>Bacillariaceae</taxon>
        <taxon>Nitzschia</taxon>
    </lineage>
</organism>
<keyword evidence="3" id="KW-1185">Reference proteome</keyword>
<dbReference type="EMBL" id="JAGRRH010000003">
    <property type="protein sequence ID" value="KAG7372378.1"/>
    <property type="molecule type" value="Genomic_DNA"/>
</dbReference>
<reference evidence="2" key="1">
    <citation type="journal article" date="2021" name="Sci. Rep.">
        <title>Diploid genomic architecture of Nitzschia inconspicua, an elite biomass production diatom.</title>
        <authorList>
            <person name="Oliver A."/>
            <person name="Podell S."/>
            <person name="Pinowska A."/>
            <person name="Traller J.C."/>
            <person name="Smith S.R."/>
            <person name="McClure R."/>
            <person name="Beliaev A."/>
            <person name="Bohutskyi P."/>
            <person name="Hill E.A."/>
            <person name="Rabines A."/>
            <person name="Zheng H."/>
            <person name="Allen L.Z."/>
            <person name="Kuo A."/>
            <person name="Grigoriev I.V."/>
            <person name="Allen A.E."/>
            <person name="Hazlebeck D."/>
            <person name="Allen E.E."/>
        </authorList>
    </citation>
    <scope>NUCLEOTIDE SEQUENCE</scope>
    <source>
        <strain evidence="2">Hildebrandi</strain>
    </source>
</reference>
<protein>
    <submittedName>
        <fullName evidence="2">Uncharacterized protein</fullName>
    </submittedName>
</protein>
<feature type="region of interest" description="Disordered" evidence="1">
    <location>
        <begin position="49"/>
        <end position="90"/>
    </location>
</feature>
<evidence type="ECO:0000313" key="2">
    <source>
        <dbReference type="EMBL" id="KAG7372378.1"/>
    </source>
</evidence>